<dbReference type="Gene3D" id="1.25.40.10">
    <property type="entry name" value="Tetratricopeptide repeat domain"/>
    <property type="match status" value="1"/>
</dbReference>
<feature type="region of interest" description="Disordered" evidence="1">
    <location>
        <begin position="393"/>
        <end position="428"/>
    </location>
</feature>
<evidence type="ECO:0000256" key="1">
    <source>
        <dbReference type="SAM" id="MobiDB-lite"/>
    </source>
</evidence>
<feature type="region of interest" description="Disordered" evidence="1">
    <location>
        <begin position="113"/>
        <end position="141"/>
    </location>
</feature>
<dbReference type="SUPFAM" id="SSF48452">
    <property type="entry name" value="TPR-like"/>
    <property type="match status" value="1"/>
</dbReference>
<evidence type="ECO:0000313" key="2">
    <source>
        <dbReference type="EMBL" id="CAD1847292.1"/>
    </source>
</evidence>
<gene>
    <name evidence="2" type="ORF">CB5_LOCUS30503</name>
</gene>
<name>A0A6V7QVM2_ANACO</name>
<feature type="region of interest" description="Disordered" evidence="1">
    <location>
        <begin position="235"/>
        <end position="258"/>
    </location>
</feature>
<feature type="compositionally biased region" description="Low complexity" evidence="1">
    <location>
        <begin position="241"/>
        <end position="251"/>
    </location>
</feature>
<protein>
    <submittedName>
        <fullName evidence="2">Uncharacterized protein</fullName>
    </submittedName>
</protein>
<reference evidence="2" key="1">
    <citation type="submission" date="2020-07" db="EMBL/GenBank/DDBJ databases">
        <authorList>
            <person name="Lin J."/>
        </authorList>
    </citation>
    <scope>NUCLEOTIDE SEQUENCE</scope>
</reference>
<dbReference type="PANTHER" id="PTHR26312">
    <property type="entry name" value="TETRATRICOPEPTIDE REPEAT PROTEIN 5"/>
    <property type="match status" value="1"/>
</dbReference>
<proteinExistence type="predicted"/>
<dbReference type="InterPro" id="IPR011990">
    <property type="entry name" value="TPR-like_helical_dom_sf"/>
</dbReference>
<organism evidence="2">
    <name type="scientific">Ananas comosus var. bracteatus</name>
    <name type="common">red pineapple</name>
    <dbReference type="NCBI Taxonomy" id="296719"/>
    <lineage>
        <taxon>Eukaryota</taxon>
        <taxon>Viridiplantae</taxon>
        <taxon>Streptophyta</taxon>
        <taxon>Embryophyta</taxon>
        <taxon>Tracheophyta</taxon>
        <taxon>Spermatophyta</taxon>
        <taxon>Magnoliopsida</taxon>
        <taxon>Liliopsida</taxon>
        <taxon>Poales</taxon>
        <taxon>Bromeliaceae</taxon>
        <taxon>Bromelioideae</taxon>
        <taxon>Ananas</taxon>
    </lineage>
</organism>
<accession>A0A6V7QVM2</accession>
<dbReference type="PANTHER" id="PTHR26312:SF132">
    <property type="entry name" value="OS01G0855200 PROTEIN"/>
    <property type="match status" value="1"/>
</dbReference>
<dbReference type="EMBL" id="CAJEUB010000044">
    <property type="protein sequence ID" value="CAD1847292.1"/>
    <property type="molecule type" value="Genomic_DNA"/>
</dbReference>
<sequence length="624" mass="69161">MMIWFSQSKLFLSDHRLKRETTKGAGDQKNGSPGRRGVPPAFVAAVTPWPLLLLLLLLLRPSIRCFCGIIRLFYKESSLPRLRSLNRLSGRRAPVAFPRHRIQQAAEDAALGCQGRGGQPAPPRPFNARLPGSDDEGEEGEFARRLREFARRLRNEDADGFVVDPDLRNEDAAGRCGSSHFPSASPFSAADEHGTVRPWLVRGPEWPDRDDMVVAATVERKANSVEMPLSLRIIKQKKKQQQQQQQEQQQQHQHHQERQEGLFGESACCCSVKKAFSSLVFIIRELHSYTLHSMNMQELLEAPQGILARVNQEIHASFVWLFQQVFSCTPTLMVSVMLLLADFTVYSMARNAYAAPPTPTQSAVAVVESGHQQKLQRRFDSASVKTFSVGRTASVGGGSGGGSKVRPVAGATDDGRSDGSSSSSCYQSRTILPHGTSAVRAAVTGEGGLEEDAAAAPATEGDEETVWKRVVEEASRMQATTRDESLMDPETLKWLVAPFTAELAADDDYAEYLRTELLYQQALSEDPGNPLLLCNFAQFLYLVLRDHDRSEYYFKRAVGIEPVDAESLSQYARFLWLARKDLGTAEENYLQAISVDPGNCYHTANYAHFLWCTGGDDTCYPLGA</sequence>
<dbReference type="AlphaFoldDB" id="A0A6V7QVM2"/>